<dbReference type="Pfam" id="PF01397">
    <property type="entry name" value="Terpene_synth"/>
    <property type="match status" value="1"/>
</dbReference>
<dbReference type="GO" id="GO:0010333">
    <property type="term" value="F:terpene synthase activity"/>
    <property type="evidence" value="ECO:0007669"/>
    <property type="project" value="InterPro"/>
</dbReference>
<protein>
    <submittedName>
        <fullName evidence="4">Alpha-terpineol synthase protein</fullName>
    </submittedName>
</protein>
<evidence type="ECO:0000313" key="5">
    <source>
        <dbReference type="Proteomes" id="UP000554482"/>
    </source>
</evidence>
<dbReference type="SUPFAM" id="SSF48239">
    <property type="entry name" value="Terpenoid cyclases/Protein prenyltransferases"/>
    <property type="match status" value="1"/>
</dbReference>
<dbReference type="AlphaFoldDB" id="A0A7J6WQ58"/>
<evidence type="ECO:0000256" key="2">
    <source>
        <dbReference type="ARBA" id="ARBA00022842"/>
    </source>
</evidence>
<reference evidence="4 5" key="1">
    <citation type="submission" date="2020-06" db="EMBL/GenBank/DDBJ databases">
        <title>Transcriptomic and genomic resources for Thalictrum thalictroides and T. hernandezii: Facilitating candidate gene discovery in an emerging model plant lineage.</title>
        <authorList>
            <person name="Arias T."/>
            <person name="Riano-Pachon D.M."/>
            <person name="Di Stilio V.S."/>
        </authorList>
    </citation>
    <scope>NUCLEOTIDE SEQUENCE [LARGE SCALE GENOMIC DNA]</scope>
    <source>
        <strain evidence="5">cv. WT478/WT964</strain>
        <tissue evidence="4">Leaves</tissue>
    </source>
</reference>
<keyword evidence="2" id="KW-0460">Magnesium</keyword>
<comment type="cofactor">
    <cofactor evidence="1">
        <name>Mg(2+)</name>
        <dbReference type="ChEBI" id="CHEBI:18420"/>
    </cofactor>
</comment>
<feature type="non-terminal residue" evidence="4">
    <location>
        <position position="1"/>
    </location>
</feature>
<dbReference type="Gene3D" id="1.50.10.130">
    <property type="entry name" value="Terpene synthase, N-terminal domain"/>
    <property type="match status" value="1"/>
</dbReference>
<dbReference type="InterPro" id="IPR050148">
    <property type="entry name" value="Terpene_synthase-like"/>
</dbReference>
<proteinExistence type="predicted"/>
<dbReference type="EMBL" id="JABWDY010013467">
    <property type="protein sequence ID" value="KAF5198262.1"/>
    <property type="molecule type" value="Genomic_DNA"/>
</dbReference>
<keyword evidence="5" id="KW-1185">Reference proteome</keyword>
<sequence>MNRQSMYTNKASTTHNNDRLIRRSQHYNRNIWTPQFVESLQSDYKERAYVSRIEKLKEEVKDMLIDDSVGSLTKLELIDALERLGVGYHFEEEVKRTLAILFINKDACVKDDLHSTALYFRLLRQHGYKVSQDVFNGFKDETAGNLRLELCEDVKGMLSLYEASYLGLK</sequence>
<evidence type="ECO:0000313" key="4">
    <source>
        <dbReference type="EMBL" id="KAF5198262.1"/>
    </source>
</evidence>
<organism evidence="4 5">
    <name type="scientific">Thalictrum thalictroides</name>
    <name type="common">Rue-anemone</name>
    <name type="synonym">Anemone thalictroides</name>
    <dbReference type="NCBI Taxonomy" id="46969"/>
    <lineage>
        <taxon>Eukaryota</taxon>
        <taxon>Viridiplantae</taxon>
        <taxon>Streptophyta</taxon>
        <taxon>Embryophyta</taxon>
        <taxon>Tracheophyta</taxon>
        <taxon>Spermatophyta</taxon>
        <taxon>Magnoliopsida</taxon>
        <taxon>Ranunculales</taxon>
        <taxon>Ranunculaceae</taxon>
        <taxon>Thalictroideae</taxon>
        <taxon>Thalictrum</taxon>
    </lineage>
</organism>
<dbReference type="InterPro" id="IPR036965">
    <property type="entry name" value="Terpene_synth_N_sf"/>
</dbReference>
<comment type="caution">
    <text evidence="4">The sequence shown here is derived from an EMBL/GenBank/DDBJ whole genome shotgun (WGS) entry which is preliminary data.</text>
</comment>
<feature type="domain" description="Terpene synthase N-terminal" evidence="3">
    <location>
        <begin position="31"/>
        <end position="168"/>
    </location>
</feature>
<dbReference type="GO" id="GO:0016114">
    <property type="term" value="P:terpenoid biosynthetic process"/>
    <property type="evidence" value="ECO:0007669"/>
    <property type="project" value="InterPro"/>
</dbReference>
<dbReference type="PANTHER" id="PTHR31225">
    <property type="entry name" value="OS04G0344100 PROTEIN-RELATED"/>
    <property type="match status" value="1"/>
</dbReference>
<name>A0A7J6WQ58_THATH</name>
<dbReference type="InterPro" id="IPR008949">
    <property type="entry name" value="Isoprenoid_synthase_dom_sf"/>
</dbReference>
<dbReference type="PANTHER" id="PTHR31225:SF252">
    <property type="entry name" value="TERPENE SYNTHASE 12-RELATED"/>
    <property type="match status" value="1"/>
</dbReference>
<dbReference type="InterPro" id="IPR001906">
    <property type="entry name" value="Terpene_synth_N"/>
</dbReference>
<dbReference type="Gene3D" id="1.10.600.10">
    <property type="entry name" value="Farnesyl Diphosphate Synthase"/>
    <property type="match status" value="1"/>
</dbReference>
<evidence type="ECO:0000259" key="3">
    <source>
        <dbReference type="Pfam" id="PF01397"/>
    </source>
</evidence>
<dbReference type="OrthoDB" id="1936865at2759"/>
<dbReference type="InterPro" id="IPR008930">
    <property type="entry name" value="Terpenoid_cyclase/PrenylTrfase"/>
</dbReference>
<accession>A0A7J6WQ58</accession>
<gene>
    <name evidence="4" type="ORF">FRX31_012151</name>
</gene>
<evidence type="ECO:0000256" key="1">
    <source>
        <dbReference type="ARBA" id="ARBA00001946"/>
    </source>
</evidence>
<dbReference type="Proteomes" id="UP000554482">
    <property type="component" value="Unassembled WGS sequence"/>
</dbReference>